<dbReference type="PANTHER" id="PTHR13349">
    <property type="entry name" value="TRANSLATION MACHINERY-ASSOCIATED PROTEIN 16"/>
    <property type="match status" value="1"/>
</dbReference>
<dbReference type="Gene3D" id="1.20.1440.170">
    <property type="entry name" value="Translation machinery-associated protein 16-like"/>
    <property type="match status" value="1"/>
</dbReference>
<dbReference type="GO" id="GO:0005634">
    <property type="term" value="C:nucleus"/>
    <property type="evidence" value="ECO:0007669"/>
    <property type="project" value="TreeGrafter"/>
</dbReference>
<dbReference type="Pfam" id="PF11176">
    <property type="entry name" value="Tma16"/>
    <property type="match status" value="1"/>
</dbReference>
<comment type="similarity">
    <text evidence="1">Belongs to the TMA16 family.</text>
</comment>
<dbReference type="Proteomes" id="UP001234581">
    <property type="component" value="Unassembled WGS sequence"/>
</dbReference>
<evidence type="ECO:0000256" key="2">
    <source>
        <dbReference type="SAM" id="MobiDB-lite"/>
    </source>
</evidence>
<sequence length="256" mass="30164">MRTTAFHFLDNLFQSVAFRIQLPAAVYFSFLFLIDHTPHGKYTIQLDDHHADWIGIQPGNKKHTLKNIKNRDAVHPYSRKAQQLQRVIMRKNKLTQKKGDRTATNSRVERWLWFRYALDESIQCATKQQIHDLIEMYIERNDEQLQALEAERQKLMHKRKDPKYDLLVANKELDVNEYKSGIELPDLNDGKNLKRLRDWDGDVNSMPLIKTRLYRQSDNPKYKEPKESNAMDVESKTNKATSNKKSLDSSMDMDTN</sequence>
<evidence type="ECO:0008006" key="5">
    <source>
        <dbReference type="Google" id="ProtNLM"/>
    </source>
</evidence>
<proteinExistence type="inferred from homology"/>
<feature type="region of interest" description="Disordered" evidence="2">
    <location>
        <begin position="215"/>
        <end position="256"/>
    </location>
</feature>
<dbReference type="InterPro" id="IPR021346">
    <property type="entry name" value="Tma16"/>
</dbReference>
<evidence type="ECO:0000313" key="4">
    <source>
        <dbReference type="Proteomes" id="UP001234581"/>
    </source>
</evidence>
<protein>
    <recommendedName>
        <fullName evidence="5">Translation machinery-associated protein 16</fullName>
    </recommendedName>
</protein>
<dbReference type="RefSeq" id="XP_058346429.1">
    <property type="nucleotide sequence ID" value="XM_058482862.1"/>
</dbReference>
<comment type="caution">
    <text evidence="3">The sequence shown here is derived from an EMBL/GenBank/DDBJ whole genome shotgun (WGS) entry which is preliminary data.</text>
</comment>
<organism evidence="3 4">
    <name type="scientific">Lichtheimia ornata</name>
    <dbReference type="NCBI Taxonomy" id="688661"/>
    <lineage>
        <taxon>Eukaryota</taxon>
        <taxon>Fungi</taxon>
        <taxon>Fungi incertae sedis</taxon>
        <taxon>Mucoromycota</taxon>
        <taxon>Mucoromycotina</taxon>
        <taxon>Mucoromycetes</taxon>
        <taxon>Mucorales</taxon>
        <taxon>Lichtheimiaceae</taxon>
        <taxon>Lichtheimia</taxon>
    </lineage>
</organism>
<dbReference type="AlphaFoldDB" id="A0AAD7VAN6"/>
<feature type="compositionally biased region" description="Basic and acidic residues" evidence="2">
    <location>
        <begin position="218"/>
        <end position="237"/>
    </location>
</feature>
<reference evidence="3 4" key="1">
    <citation type="submission" date="2023-03" db="EMBL/GenBank/DDBJ databases">
        <title>Genome sequence of Lichtheimia ornata CBS 291.66.</title>
        <authorList>
            <person name="Mohabir J.T."/>
            <person name="Shea T.P."/>
            <person name="Kurbessoian T."/>
            <person name="Berby B."/>
            <person name="Fontaine J."/>
            <person name="Livny J."/>
            <person name="Gnirke A."/>
            <person name="Stajich J.E."/>
            <person name="Cuomo C.A."/>
        </authorList>
    </citation>
    <scope>NUCLEOTIDE SEQUENCE [LARGE SCALE GENOMIC DNA]</scope>
    <source>
        <strain evidence="3">CBS 291.66</strain>
    </source>
</reference>
<evidence type="ECO:0000313" key="3">
    <source>
        <dbReference type="EMBL" id="KAJ8661516.1"/>
    </source>
</evidence>
<name>A0AAD7VAN6_9FUNG</name>
<accession>A0AAD7VAN6</accession>
<keyword evidence="4" id="KW-1185">Reference proteome</keyword>
<evidence type="ECO:0000256" key="1">
    <source>
        <dbReference type="ARBA" id="ARBA00034127"/>
    </source>
</evidence>
<dbReference type="PANTHER" id="PTHR13349:SF2">
    <property type="entry name" value="TRANSLATION MACHINERY-ASSOCIATED PROTEIN 16"/>
    <property type="match status" value="1"/>
</dbReference>
<dbReference type="EMBL" id="JARTCD010000008">
    <property type="protein sequence ID" value="KAJ8661516.1"/>
    <property type="molecule type" value="Genomic_DNA"/>
</dbReference>
<dbReference type="InterPro" id="IPR038356">
    <property type="entry name" value="Tma16_sf"/>
</dbReference>
<dbReference type="GeneID" id="83210198"/>
<gene>
    <name evidence="3" type="ORF">O0I10_002782</name>
</gene>